<sequence>MRWVPTLDHGEFFLASIHPPYSFVIWDTIKGQKLWKKSYTESLLSFSFDPFHPTDLAFLIPSSFLLVNDFTLDRVPSGNGRKLNVAMADSIRRSARNSAPPFVHSSSSNSLGPGGTRGDKLKRTMLDLVTGDSSGFSSDSEVGDCLQLSYSPARPHLLVLLFAREIIFFDVEYNLILSTITLDASAPPFLQLSLCAQRDVVYTLQKSGLVTVRSGTVYGGHLGGDGSTGGSPSGSGRGSPRPDGVMVRSSPSTSTLVSGGSELLYDVRCQAELLRLSKHQQVLALALDPLTERRVGVLCSSGSILLADLMPKSGFPAVVETENGSELPSLLPLSEMVPSTLDHRRKRVTDLWPPGGVTFQTTGVVLSLPPLGLGGQYWSNSCSAGTPGTSGPETSSAGMSLLPPPSSLWATGRSCPPVTVRNWPHHQPLYAFASGQGNVAVLNLATGEVTHEIAVHSAPVRGIEWTGLNSFLSYAYLHASTPTGGALGGGGSGVHAATPTALHGAQGPPFPLGREALGVRNEVCITSVSAGKVLSIRRDRGEESPIQMIRVSHAKQFFIVAFLAKPFELWDLSSLSLLRTLPATRFNVVLTSLEWSPVSHKNKAVMGDRTRRPSSTPSDGSGSAAGGSEGGGREGEEEDDDEGPPSLKEYFIFTDTSGSLWCLGVEGRTMKDLQRINKDSRFRSCTATAWKGDILALGNDDGIFFWILSVGGFLSMPHHVSTACLPPVRRIRFAPGKGNYKLLVLHHQGIVVVDTKEKAVKASRSSPREILPIADADWATSDRIVVMTQDGCVRILDAELRNSSSPMEQYEPLNRQLLAWSPYAFLPPRMLPILEALLQDPLRSHGFVAEVADCSLTGRKLVDLKGQLSASVESVDWGEQQQHGTSLASRCKWTAYLLGDWFGVKLWTLVEQQLKEQASPVPVLAGAYDFLDEPIPFRLRCVERLALLVTRSSTSELKKRIAFLALTLGQWETASQCLLHFQTAQDSPKASSFGDSSKGASGAVSVVKLVAMNLLASGSLEEGVELLLMINKVGDACRFLQSSGAWEESVRLARASAAVLAEASSTGDSSAEVVNATAASLVNAEAAAAKDALLKWTDNLKGSGCKLLATLVFVTLGCWGKAVECLASCGETTRAAQLVLCCKEAKVERGLIPRELEVKAISFYADFLRGLGFRSLSDKMEEFAIGTGNQTKEPVEE</sequence>
<dbReference type="OrthoDB" id="1291858at2759"/>
<name>A0A7R8W9G1_9CRUS</name>
<feature type="domain" description="WDR11 second beta-propeller" evidence="2">
    <location>
        <begin position="518"/>
        <end position="735"/>
    </location>
</feature>
<evidence type="ECO:0000259" key="2">
    <source>
        <dbReference type="Pfam" id="PF23752"/>
    </source>
</evidence>
<dbReference type="Pfam" id="PF23752">
    <property type="entry name" value="Beta-prop_WDR11_2nd"/>
    <property type="match status" value="1"/>
</dbReference>
<dbReference type="InterPro" id="IPR036322">
    <property type="entry name" value="WD40_repeat_dom_sf"/>
</dbReference>
<dbReference type="InterPro" id="IPR011047">
    <property type="entry name" value="Quinoprotein_ADH-like_sf"/>
</dbReference>
<dbReference type="InterPro" id="IPR039694">
    <property type="entry name" value="WDR11"/>
</dbReference>
<dbReference type="PANTHER" id="PTHR14593">
    <property type="entry name" value="WD REPEAT-CONTAINING PROTEIN 11"/>
    <property type="match status" value="1"/>
</dbReference>
<dbReference type="SUPFAM" id="SSF50978">
    <property type="entry name" value="WD40 repeat-like"/>
    <property type="match status" value="1"/>
</dbReference>
<dbReference type="AlphaFoldDB" id="A0A7R8W9G1"/>
<feature type="region of interest" description="Disordered" evidence="1">
    <location>
        <begin position="97"/>
        <end position="116"/>
    </location>
</feature>
<evidence type="ECO:0000256" key="1">
    <source>
        <dbReference type="SAM" id="MobiDB-lite"/>
    </source>
</evidence>
<evidence type="ECO:0000313" key="3">
    <source>
        <dbReference type="EMBL" id="CAD7227410.1"/>
    </source>
</evidence>
<protein>
    <recommendedName>
        <fullName evidence="2">WDR11 second beta-propeller domain-containing protein</fullName>
    </recommendedName>
</protein>
<feature type="region of interest" description="Disordered" evidence="1">
    <location>
        <begin position="601"/>
        <end position="644"/>
    </location>
</feature>
<dbReference type="Gene3D" id="2.130.10.10">
    <property type="entry name" value="YVTN repeat-like/Quinoprotein amine dehydrogenase"/>
    <property type="match status" value="1"/>
</dbReference>
<proteinExistence type="predicted"/>
<feature type="region of interest" description="Disordered" evidence="1">
    <location>
        <begin position="221"/>
        <end position="254"/>
    </location>
</feature>
<feature type="region of interest" description="Disordered" evidence="1">
    <location>
        <begin position="382"/>
        <end position="401"/>
    </location>
</feature>
<dbReference type="InterPro" id="IPR015943">
    <property type="entry name" value="WD40/YVTN_repeat-like_dom_sf"/>
</dbReference>
<feature type="compositionally biased region" description="Low complexity" evidence="1">
    <location>
        <begin position="613"/>
        <end position="622"/>
    </location>
</feature>
<gene>
    <name evidence="3" type="ORF">CTOB1V02_LOCUS5317</name>
</gene>
<dbReference type="InterPro" id="IPR057853">
    <property type="entry name" value="Beta-prop_WDR11_2nd"/>
</dbReference>
<accession>A0A7R8W9G1</accession>
<dbReference type="PANTHER" id="PTHR14593:SF5">
    <property type="entry name" value="WD REPEAT-CONTAINING PROTEIN 11"/>
    <property type="match status" value="1"/>
</dbReference>
<dbReference type="SUPFAM" id="SSF50998">
    <property type="entry name" value="Quinoprotein alcohol dehydrogenase-like"/>
    <property type="match status" value="1"/>
</dbReference>
<organism evidence="3">
    <name type="scientific">Cyprideis torosa</name>
    <dbReference type="NCBI Taxonomy" id="163714"/>
    <lineage>
        <taxon>Eukaryota</taxon>
        <taxon>Metazoa</taxon>
        <taxon>Ecdysozoa</taxon>
        <taxon>Arthropoda</taxon>
        <taxon>Crustacea</taxon>
        <taxon>Oligostraca</taxon>
        <taxon>Ostracoda</taxon>
        <taxon>Podocopa</taxon>
        <taxon>Podocopida</taxon>
        <taxon>Cytherocopina</taxon>
        <taxon>Cytheroidea</taxon>
        <taxon>Cytherideidae</taxon>
        <taxon>Cyprideis</taxon>
    </lineage>
</organism>
<feature type="compositionally biased region" description="Polar residues" evidence="1">
    <location>
        <begin position="382"/>
        <end position="398"/>
    </location>
</feature>
<dbReference type="GO" id="GO:0005737">
    <property type="term" value="C:cytoplasm"/>
    <property type="evidence" value="ECO:0007669"/>
    <property type="project" value="TreeGrafter"/>
</dbReference>
<feature type="compositionally biased region" description="Gly residues" evidence="1">
    <location>
        <begin position="221"/>
        <end position="237"/>
    </location>
</feature>
<reference evidence="3" key="1">
    <citation type="submission" date="2020-11" db="EMBL/GenBank/DDBJ databases">
        <authorList>
            <person name="Tran Van P."/>
        </authorList>
    </citation>
    <scope>NUCLEOTIDE SEQUENCE</scope>
</reference>
<dbReference type="EMBL" id="OB661127">
    <property type="protein sequence ID" value="CAD7227410.1"/>
    <property type="molecule type" value="Genomic_DNA"/>
</dbReference>